<accession>A0A2Z3HBJ5</accession>
<evidence type="ECO:0000313" key="1">
    <source>
        <dbReference type="EMBL" id="AWM39014.1"/>
    </source>
</evidence>
<gene>
    <name evidence="1" type="ORF">C1280_19850</name>
</gene>
<reference evidence="1 2" key="1">
    <citation type="submission" date="2018-01" db="EMBL/GenBank/DDBJ databases">
        <title>G. obscuriglobus.</title>
        <authorList>
            <person name="Franke J."/>
            <person name="Blomberg W."/>
            <person name="Selmecki A."/>
        </authorList>
    </citation>
    <scope>NUCLEOTIDE SEQUENCE [LARGE SCALE GENOMIC DNA]</scope>
    <source>
        <strain evidence="1 2">DSM 5831</strain>
    </source>
</reference>
<proteinExistence type="predicted"/>
<dbReference type="Proteomes" id="UP000245802">
    <property type="component" value="Chromosome"/>
</dbReference>
<dbReference type="EMBL" id="CP025958">
    <property type="protein sequence ID" value="AWM39014.1"/>
    <property type="molecule type" value="Genomic_DNA"/>
</dbReference>
<protein>
    <submittedName>
        <fullName evidence="1">Uncharacterized protein</fullName>
    </submittedName>
</protein>
<dbReference type="KEGG" id="gog:C1280_19850"/>
<evidence type="ECO:0000313" key="2">
    <source>
        <dbReference type="Proteomes" id="UP000245802"/>
    </source>
</evidence>
<keyword evidence="2" id="KW-1185">Reference proteome</keyword>
<sequence length="70" mass="7870">MLFQRLVIRIREAIIETLNQTLECVGSVIKPLGRLRVEGLPTSNDVDDSLGHLDAGDRQFKELLDPFLGH</sequence>
<name>A0A2Z3HBJ5_9BACT</name>
<organism evidence="1 2">
    <name type="scientific">Gemmata obscuriglobus</name>
    <dbReference type="NCBI Taxonomy" id="114"/>
    <lineage>
        <taxon>Bacteria</taxon>
        <taxon>Pseudomonadati</taxon>
        <taxon>Planctomycetota</taxon>
        <taxon>Planctomycetia</taxon>
        <taxon>Gemmatales</taxon>
        <taxon>Gemmataceae</taxon>
        <taxon>Gemmata</taxon>
    </lineage>
</organism>
<dbReference type="AlphaFoldDB" id="A0A2Z3HBJ5"/>